<organism evidence="2 3">
    <name type="scientific">Giardia intestinalis (strain P15)</name>
    <name type="common">Giardia lamblia</name>
    <dbReference type="NCBI Taxonomy" id="658858"/>
    <lineage>
        <taxon>Eukaryota</taxon>
        <taxon>Metamonada</taxon>
        <taxon>Diplomonadida</taxon>
        <taxon>Hexamitidae</taxon>
        <taxon>Giardiinae</taxon>
        <taxon>Giardia</taxon>
    </lineage>
</organism>
<name>E1F939_GIAIA</name>
<dbReference type="GO" id="GO:0003729">
    <property type="term" value="F:mRNA binding"/>
    <property type="evidence" value="ECO:0007669"/>
    <property type="project" value="InterPro"/>
</dbReference>
<proteinExistence type="predicted"/>
<dbReference type="GO" id="GO:0000245">
    <property type="term" value="P:spliceosomal complex assembly"/>
    <property type="evidence" value="ECO:0007669"/>
    <property type="project" value="InterPro"/>
</dbReference>
<dbReference type="STRING" id="658858.E1F939"/>
<dbReference type="AlphaFoldDB" id="E1F939"/>
<dbReference type="OMA" id="REYIHHI"/>
<dbReference type="PANTHER" id="PTHR12097">
    <property type="entry name" value="SPLICING FACTOR 3B, SUBUNIT 1-RELATED"/>
    <property type="match status" value="1"/>
</dbReference>
<dbReference type="OrthoDB" id="438939at2759"/>
<keyword evidence="1" id="KW-0812">Transmembrane</keyword>
<keyword evidence="1" id="KW-0472">Membrane</keyword>
<dbReference type="Proteomes" id="UP000008974">
    <property type="component" value="Unassembled WGS sequence"/>
</dbReference>
<feature type="transmembrane region" description="Helical" evidence="1">
    <location>
        <begin position="798"/>
        <end position="818"/>
    </location>
</feature>
<feature type="transmembrane region" description="Helical" evidence="1">
    <location>
        <begin position="766"/>
        <end position="786"/>
    </location>
</feature>
<keyword evidence="1" id="KW-1133">Transmembrane helix</keyword>
<sequence length="1008" mass="113603">MLSGPMAVEPALKCSTHRKLVRSFVTDVVLQARNGSLGPNALYDEFIRRNSSKDICSILAEYIPECNTTTHIQILKKLIARLCQQPLDDKIDSQLNLLYIIISKRLPYREYIHHIVRQSSRFSILKTAFSQLDHRVDPVTFGRLSMTLFTVLETTTPMSTFIQLILAFIKEKFESIEMETEPDSSVTTNLYASFFFRFVLRMQQAYGSFFIDWIVHELITTFAKYSSKDTDGSSKSTSFSSETVIGGLHFFTTWMLQSHNCATAIVWTDYLTLCSCLCQALDKTLSQAQMILRILLHLGRTPDAISTMHEHLMTLVTRPNSLIRHGLAYTEAICWSVRAHTIICGLDYRLFALFSSAIDTLDNKFKNINHIFSTHEIRSVCFLLNAFLKIAPIDESFREKVYRFLERKGANILGLCLLPKSDYPGDTYFHLTSIFTDLAFLFPEIVFNAFLLILRRRHEQVHSLASDKTLLTIVLFALRRFSSLKPQSLSKPVLLQLLQSLERLTLAVHQTDYGFFSLLHDVHQSLISVASFTPGVLCMLITEHTLPQFKQYLCSNDFAQYLGPLSIYVRFLVKSKSLENVTINGITELFERAFVLIASQFQLLRPDTDALQFSTVCELLADIMISGISFSHTKIRPLVSFLPVICAQIHEVMISERTKANKKDACSYLCAIYKVLETISSQAHKYLSKSELHSSLAESMGPDILQCLRLVPDALESVNVRALEQSAMGALVQASKVCPLHDLFWALFISESNASRSTRLVLCRSAAAILLSAGVGAALPFLIVQYGALPDRAIKLSILRTITYAFSTVSLASMQILPESNSGEVYETRCTIYMALLEGTVGIVSHALAERDGSMRLMGMRVAESMMLSCTPIQQGSPLLDHLISMAFPNILDLCDRTLSDAFQGLFEALYYRFGAGAASSFLFAGLFHVAHRVRQAYKLTYDSARLYNGLTIDLFGPSMDELLVTVPTCLQPQNMVRRPEARISALEWTVGRRQHLDYDCAELFMRI</sequence>
<evidence type="ECO:0000256" key="1">
    <source>
        <dbReference type="SAM" id="Phobius"/>
    </source>
</evidence>
<feature type="transmembrane region" description="Helical" evidence="1">
    <location>
        <begin position="910"/>
        <end position="931"/>
    </location>
</feature>
<accession>E1F939</accession>
<evidence type="ECO:0000313" key="2">
    <source>
        <dbReference type="EMBL" id="EFO61021.1"/>
    </source>
</evidence>
<gene>
    <name evidence="2" type="ORF">GLP15_3062</name>
</gene>
<dbReference type="VEuPathDB" id="GiardiaDB:GLP15_3062"/>
<evidence type="ECO:0000313" key="3">
    <source>
        <dbReference type="Proteomes" id="UP000008974"/>
    </source>
</evidence>
<protein>
    <submittedName>
        <fullName evidence="2">Uncharacterized protein</fullName>
    </submittedName>
</protein>
<dbReference type="InterPro" id="IPR038737">
    <property type="entry name" value="SF3b_su1-like"/>
</dbReference>
<dbReference type="EMBL" id="ACVC01000432">
    <property type="protein sequence ID" value="EFO61021.1"/>
    <property type="molecule type" value="Genomic_DNA"/>
</dbReference>
<comment type="caution">
    <text evidence="2">The sequence shown here is derived from an EMBL/GenBank/DDBJ whole genome shotgun (WGS) entry which is preliminary data.</text>
</comment>
<reference evidence="2 3" key="1">
    <citation type="journal article" date="2010" name="BMC Genomics">
        <title>Genome analysis and comparative genomics of a Giardia intestinalis assemblage E isolate.</title>
        <authorList>
            <person name="Jerlstrom-Hultqvist J."/>
            <person name="Franzen O."/>
            <person name="Ankarklev J."/>
            <person name="Xu F."/>
            <person name="Nohynkova E."/>
            <person name="Andersson J.O."/>
            <person name="Svard S.G."/>
            <person name="Andersson B."/>
        </authorList>
    </citation>
    <scope>NUCLEOTIDE SEQUENCE [LARGE SCALE GENOMIC DNA]</scope>
    <source>
        <strain evidence="2 3">P15</strain>
    </source>
</reference>